<evidence type="ECO:0000313" key="3">
    <source>
        <dbReference type="Proteomes" id="UP001279410"/>
    </source>
</evidence>
<name>A0AAD3N4R5_LATJO</name>
<accession>A0AAD3N4R5</accession>
<dbReference type="AlphaFoldDB" id="A0AAD3N4R5"/>
<dbReference type="Proteomes" id="UP001279410">
    <property type="component" value="Unassembled WGS sequence"/>
</dbReference>
<gene>
    <name evidence="2" type="ORF">AKAME5_001718400</name>
</gene>
<comment type="caution">
    <text evidence="2">The sequence shown here is derived from an EMBL/GenBank/DDBJ whole genome shotgun (WGS) entry which is preliminary data.</text>
</comment>
<keyword evidence="3" id="KW-1185">Reference proteome</keyword>
<protein>
    <submittedName>
        <fullName evidence="2">Uncharacterized protein</fullName>
    </submittedName>
</protein>
<evidence type="ECO:0000313" key="2">
    <source>
        <dbReference type="EMBL" id="GLD65738.1"/>
    </source>
</evidence>
<reference evidence="2" key="1">
    <citation type="submission" date="2022-08" db="EMBL/GenBank/DDBJ databases">
        <title>Genome sequencing of akame (Lates japonicus).</title>
        <authorList>
            <person name="Hashiguchi Y."/>
            <person name="Takahashi H."/>
        </authorList>
    </citation>
    <scope>NUCLEOTIDE SEQUENCE</scope>
    <source>
        <strain evidence="2">Kochi</strain>
    </source>
</reference>
<feature type="region of interest" description="Disordered" evidence="1">
    <location>
        <begin position="61"/>
        <end position="86"/>
    </location>
</feature>
<dbReference type="EMBL" id="BRZM01000082">
    <property type="protein sequence ID" value="GLD65738.1"/>
    <property type="molecule type" value="Genomic_DNA"/>
</dbReference>
<organism evidence="2 3">
    <name type="scientific">Lates japonicus</name>
    <name type="common">Japanese lates</name>
    <dbReference type="NCBI Taxonomy" id="270547"/>
    <lineage>
        <taxon>Eukaryota</taxon>
        <taxon>Metazoa</taxon>
        <taxon>Chordata</taxon>
        <taxon>Craniata</taxon>
        <taxon>Vertebrata</taxon>
        <taxon>Euteleostomi</taxon>
        <taxon>Actinopterygii</taxon>
        <taxon>Neopterygii</taxon>
        <taxon>Teleostei</taxon>
        <taxon>Neoteleostei</taxon>
        <taxon>Acanthomorphata</taxon>
        <taxon>Carangaria</taxon>
        <taxon>Carangaria incertae sedis</taxon>
        <taxon>Centropomidae</taxon>
        <taxon>Lates</taxon>
    </lineage>
</organism>
<sequence length="109" mass="11547">MNRTPLVLCGAPAPPANASPHRILEELYARNITVPSDLSHEELFESLCRCPTADIPNIAPPKRKAVPLPADVTPQRTLGTAVPAPTMGSSFLPAPAAIPDSLRNHILAV</sequence>
<proteinExistence type="predicted"/>
<evidence type="ECO:0000256" key="1">
    <source>
        <dbReference type="SAM" id="MobiDB-lite"/>
    </source>
</evidence>